<accession>A0AAN7YCY0</accession>
<evidence type="ECO:0000313" key="2">
    <source>
        <dbReference type="Proteomes" id="UP001335648"/>
    </source>
</evidence>
<reference evidence="1 2" key="1">
    <citation type="journal article" date="2023" name="Mol. Biol. Evol.">
        <title>Genomics of Secondarily Temperate Adaptation in the Only Non-Antarctic Icefish.</title>
        <authorList>
            <person name="Rivera-Colon A.G."/>
            <person name="Rayamajhi N."/>
            <person name="Minhas B.F."/>
            <person name="Madrigal G."/>
            <person name="Bilyk K.T."/>
            <person name="Yoon V."/>
            <person name="Hune M."/>
            <person name="Gregory S."/>
            <person name="Cheng C.H.C."/>
            <person name="Catchen J.M."/>
        </authorList>
    </citation>
    <scope>NUCLEOTIDE SEQUENCE [LARGE SCALE GENOMIC DNA]</scope>
    <source>
        <strain evidence="1">JC2023a</strain>
    </source>
</reference>
<name>A0AAN7YCY0_9TELE</name>
<evidence type="ECO:0000313" key="1">
    <source>
        <dbReference type="EMBL" id="KAK5874882.1"/>
    </source>
</evidence>
<protein>
    <submittedName>
        <fullName evidence="1">Uncharacterized protein</fullName>
    </submittedName>
</protein>
<gene>
    <name evidence="1" type="ORF">CesoFtcFv8_027429</name>
</gene>
<dbReference type="AlphaFoldDB" id="A0AAN7YCY0"/>
<comment type="caution">
    <text evidence="1">The sequence shown here is derived from an EMBL/GenBank/DDBJ whole genome shotgun (WGS) entry which is preliminary data.</text>
</comment>
<dbReference type="Proteomes" id="UP001335648">
    <property type="component" value="Unassembled WGS sequence"/>
</dbReference>
<organism evidence="1 2">
    <name type="scientific">Champsocephalus esox</name>
    <name type="common">pike icefish</name>
    <dbReference type="NCBI Taxonomy" id="159716"/>
    <lineage>
        <taxon>Eukaryota</taxon>
        <taxon>Metazoa</taxon>
        <taxon>Chordata</taxon>
        <taxon>Craniata</taxon>
        <taxon>Vertebrata</taxon>
        <taxon>Euteleostomi</taxon>
        <taxon>Actinopterygii</taxon>
        <taxon>Neopterygii</taxon>
        <taxon>Teleostei</taxon>
        <taxon>Neoteleostei</taxon>
        <taxon>Acanthomorphata</taxon>
        <taxon>Eupercaria</taxon>
        <taxon>Perciformes</taxon>
        <taxon>Notothenioidei</taxon>
        <taxon>Channichthyidae</taxon>
        <taxon>Champsocephalus</taxon>
    </lineage>
</organism>
<keyword evidence="2" id="KW-1185">Reference proteome</keyword>
<sequence>MKILYCAAAQRTTEGGGAATSRPRLTANGRRRQIHSRIQIPNLRSDTDSEPVAQTTLPFIPPPCFTADSHDQHHLHDISWNTRRLGSVGETLTGNGIFTVTPPERPPPSMSPDFSYPELSTLNGDFALLCWRGGHAARGINWKGVTGKTAFNKMAMKIVLFP</sequence>
<dbReference type="EMBL" id="JAULUE010002069">
    <property type="protein sequence ID" value="KAK5874882.1"/>
    <property type="molecule type" value="Genomic_DNA"/>
</dbReference>
<proteinExistence type="predicted"/>